<dbReference type="InterPro" id="IPR016186">
    <property type="entry name" value="C-type_lectin-like/link_sf"/>
</dbReference>
<dbReference type="SMART" id="SM00034">
    <property type="entry name" value="CLECT"/>
    <property type="match status" value="1"/>
</dbReference>
<dbReference type="OrthoDB" id="441660at2759"/>
<dbReference type="AlphaFoldDB" id="A0A9Q1BTY0"/>
<reference evidence="3" key="1">
    <citation type="submission" date="2021-10" db="EMBL/GenBank/DDBJ databases">
        <title>Tropical sea cucumber genome reveals ecological adaptation and Cuvierian tubules defense mechanism.</title>
        <authorList>
            <person name="Chen T."/>
        </authorList>
    </citation>
    <scope>NUCLEOTIDE SEQUENCE</scope>
    <source>
        <strain evidence="3">Nanhai2018</strain>
        <tissue evidence="3">Muscle</tissue>
    </source>
</reference>
<accession>A0A9Q1BTY0</accession>
<evidence type="ECO:0000313" key="3">
    <source>
        <dbReference type="EMBL" id="KAJ8032526.1"/>
    </source>
</evidence>
<comment type="caution">
    <text evidence="3">The sequence shown here is derived from an EMBL/GenBank/DDBJ whole genome shotgun (WGS) entry which is preliminary data.</text>
</comment>
<feature type="domain" description="C-type lectin" evidence="2">
    <location>
        <begin position="36"/>
        <end position="175"/>
    </location>
</feature>
<name>A0A9Q1BTY0_HOLLE</name>
<keyword evidence="4" id="KW-1185">Reference proteome</keyword>
<dbReference type="SUPFAM" id="SSF56436">
    <property type="entry name" value="C-type lectin-like"/>
    <property type="match status" value="1"/>
</dbReference>
<dbReference type="PROSITE" id="PS50041">
    <property type="entry name" value="C_TYPE_LECTIN_2"/>
    <property type="match status" value="1"/>
</dbReference>
<dbReference type="Gene3D" id="3.10.100.10">
    <property type="entry name" value="Mannose-Binding Protein A, subunit A"/>
    <property type="match status" value="1"/>
</dbReference>
<evidence type="ECO:0000256" key="1">
    <source>
        <dbReference type="SAM" id="SignalP"/>
    </source>
</evidence>
<keyword evidence="1" id="KW-0732">Signal</keyword>
<dbReference type="Proteomes" id="UP001152320">
    <property type="component" value="Chromosome 12"/>
</dbReference>
<evidence type="ECO:0000259" key="2">
    <source>
        <dbReference type="PROSITE" id="PS50041"/>
    </source>
</evidence>
<dbReference type="Pfam" id="PF00059">
    <property type="entry name" value="Lectin_C"/>
    <property type="match status" value="1"/>
</dbReference>
<protein>
    <submittedName>
        <fullName evidence="3">Alpha-N-acetylgalactosamine-specific lectin</fullName>
    </submittedName>
</protein>
<gene>
    <name evidence="3" type="ORF">HOLleu_26077</name>
</gene>
<dbReference type="InterPro" id="IPR050111">
    <property type="entry name" value="C-type_lectin/snaclec_domain"/>
</dbReference>
<dbReference type="InterPro" id="IPR016187">
    <property type="entry name" value="CTDL_fold"/>
</dbReference>
<feature type="signal peptide" evidence="1">
    <location>
        <begin position="1"/>
        <end position="18"/>
    </location>
</feature>
<dbReference type="EMBL" id="JAIZAY010000012">
    <property type="protein sequence ID" value="KAJ8032526.1"/>
    <property type="molecule type" value="Genomic_DNA"/>
</dbReference>
<proteinExistence type="predicted"/>
<feature type="chain" id="PRO_5040351314" evidence="1">
    <location>
        <begin position="19"/>
        <end position="180"/>
    </location>
</feature>
<sequence length="180" mass="20478">MKFRAFLVIVSLAGLSSGHCYSHETCKTCPEGWTKWGKNCYRFYNQPRLNFDDSEDFCTSFVPLESVCPCLTAHLASVESEDENNFLLDWWKSFREPIPERQHVRVGYTDSASEGTWKWSDGSSSTYTAWDGGQPDNVGSSQDCAVMWKLEGSSSGDIGKWDDEGCRTLRAFFCKFRLLD</sequence>
<dbReference type="InterPro" id="IPR001304">
    <property type="entry name" value="C-type_lectin-like"/>
</dbReference>
<organism evidence="3 4">
    <name type="scientific">Holothuria leucospilota</name>
    <name type="common">Black long sea cucumber</name>
    <name type="synonym">Mertensiothuria leucospilota</name>
    <dbReference type="NCBI Taxonomy" id="206669"/>
    <lineage>
        <taxon>Eukaryota</taxon>
        <taxon>Metazoa</taxon>
        <taxon>Echinodermata</taxon>
        <taxon>Eleutherozoa</taxon>
        <taxon>Echinozoa</taxon>
        <taxon>Holothuroidea</taxon>
        <taxon>Aspidochirotacea</taxon>
        <taxon>Aspidochirotida</taxon>
        <taxon>Holothuriidae</taxon>
        <taxon>Holothuria</taxon>
    </lineage>
</organism>
<dbReference type="PANTHER" id="PTHR22803">
    <property type="entry name" value="MANNOSE, PHOSPHOLIPASE, LECTIN RECEPTOR RELATED"/>
    <property type="match status" value="1"/>
</dbReference>
<evidence type="ECO:0000313" key="4">
    <source>
        <dbReference type="Proteomes" id="UP001152320"/>
    </source>
</evidence>